<feature type="non-terminal residue" evidence="6">
    <location>
        <position position="1"/>
    </location>
</feature>
<evidence type="ECO:0000313" key="7">
    <source>
        <dbReference type="Proteomes" id="UP001186944"/>
    </source>
</evidence>
<dbReference type="Gene3D" id="3.40.50.300">
    <property type="entry name" value="P-loop containing nucleotide triphosphate hydrolases"/>
    <property type="match status" value="1"/>
</dbReference>
<dbReference type="AlphaFoldDB" id="A0AA88Y9R8"/>
<evidence type="ECO:0000256" key="4">
    <source>
        <dbReference type="SAM" id="MobiDB-lite"/>
    </source>
</evidence>
<proteinExistence type="inferred from homology"/>
<dbReference type="GO" id="GO:0005525">
    <property type="term" value="F:GTP binding"/>
    <property type="evidence" value="ECO:0007669"/>
    <property type="project" value="UniProtKB-KW"/>
</dbReference>
<dbReference type="Pfam" id="PF04548">
    <property type="entry name" value="AIG1"/>
    <property type="match status" value="1"/>
</dbReference>
<dbReference type="SUPFAM" id="SSF52540">
    <property type="entry name" value="P-loop containing nucleoside triphosphate hydrolases"/>
    <property type="match status" value="1"/>
</dbReference>
<evidence type="ECO:0000256" key="2">
    <source>
        <dbReference type="ARBA" id="ARBA00022741"/>
    </source>
</evidence>
<evidence type="ECO:0000256" key="1">
    <source>
        <dbReference type="ARBA" id="ARBA00008535"/>
    </source>
</evidence>
<sequence>FIANELRILLIGKTGVGKSALGNVIIGRKEFESEPSPDSVTTKCQSYRCERFGRTILVVDTPGLFDTKHSKDEILTEIAKCYGLTSPGPHSVLMVRRPDRFTDEEKETVEILHKYFGNDLFKYMIMVYTYKGEINREETEKYMINKEKRGNRGSEHAQLLYSVFKMTRERMLPLNISDEGFRDEKHVRSLLGMIDNLVDQNGGKFFQNFNYQCVEKVVQSHMNVKNKDKDDNSRTANDTEVACDEKSHVQGGTESTDVAQRHTEQPTAKQTISRRQVRDDIENEKQGILSKIKKILKHFRDWILSLSDDNEMKHDPSSFFHSQVKA</sequence>
<evidence type="ECO:0000259" key="5">
    <source>
        <dbReference type="PROSITE" id="PS51720"/>
    </source>
</evidence>
<dbReference type="InterPro" id="IPR006703">
    <property type="entry name" value="G_AIG1"/>
</dbReference>
<accession>A0AA88Y9R8</accession>
<dbReference type="PANTHER" id="PTHR10903:SF184">
    <property type="entry name" value="GTP-BINDING PROTEIN A"/>
    <property type="match status" value="1"/>
</dbReference>
<reference evidence="6" key="1">
    <citation type="submission" date="2019-08" db="EMBL/GenBank/DDBJ databases">
        <title>The improved chromosome-level genome for the pearl oyster Pinctada fucata martensii using PacBio sequencing and Hi-C.</title>
        <authorList>
            <person name="Zheng Z."/>
        </authorList>
    </citation>
    <scope>NUCLEOTIDE SEQUENCE</scope>
    <source>
        <strain evidence="6">ZZ-2019</strain>
        <tissue evidence="6">Adductor muscle</tissue>
    </source>
</reference>
<dbReference type="FunFam" id="3.40.50.300:FF:000366">
    <property type="entry name" value="GTPase, IMAP family member 2"/>
    <property type="match status" value="1"/>
</dbReference>
<dbReference type="PROSITE" id="PS51720">
    <property type="entry name" value="G_AIG1"/>
    <property type="match status" value="1"/>
</dbReference>
<keyword evidence="7" id="KW-1185">Reference proteome</keyword>
<feature type="compositionally biased region" description="Polar residues" evidence="4">
    <location>
        <begin position="265"/>
        <end position="274"/>
    </location>
</feature>
<dbReference type="InterPro" id="IPR045058">
    <property type="entry name" value="GIMA/IAN/Toc"/>
</dbReference>
<dbReference type="EMBL" id="VSWD01000005">
    <property type="protein sequence ID" value="KAK3101149.1"/>
    <property type="molecule type" value="Genomic_DNA"/>
</dbReference>
<dbReference type="PANTHER" id="PTHR10903">
    <property type="entry name" value="GTPASE, IMAP FAMILY MEMBER-RELATED"/>
    <property type="match status" value="1"/>
</dbReference>
<feature type="region of interest" description="Disordered" evidence="4">
    <location>
        <begin position="224"/>
        <end position="279"/>
    </location>
</feature>
<comment type="similarity">
    <text evidence="1">Belongs to the TRAFAC class TrmE-Era-EngA-EngB-Septin-like GTPase superfamily. AIG1/Toc34/Toc159-like paraseptin GTPase family. IAN subfamily.</text>
</comment>
<gene>
    <name evidence="6" type="ORF">FSP39_001320</name>
</gene>
<organism evidence="6 7">
    <name type="scientific">Pinctada imbricata</name>
    <name type="common">Atlantic pearl-oyster</name>
    <name type="synonym">Pinctada martensii</name>
    <dbReference type="NCBI Taxonomy" id="66713"/>
    <lineage>
        <taxon>Eukaryota</taxon>
        <taxon>Metazoa</taxon>
        <taxon>Spiralia</taxon>
        <taxon>Lophotrochozoa</taxon>
        <taxon>Mollusca</taxon>
        <taxon>Bivalvia</taxon>
        <taxon>Autobranchia</taxon>
        <taxon>Pteriomorphia</taxon>
        <taxon>Pterioida</taxon>
        <taxon>Pterioidea</taxon>
        <taxon>Pteriidae</taxon>
        <taxon>Pinctada</taxon>
    </lineage>
</organism>
<name>A0AA88Y9R8_PINIB</name>
<protein>
    <recommendedName>
        <fullName evidence="5">AIG1-type G domain-containing protein</fullName>
    </recommendedName>
</protein>
<dbReference type="Proteomes" id="UP001186944">
    <property type="component" value="Unassembled WGS sequence"/>
</dbReference>
<feature type="domain" description="AIG1-type G" evidence="5">
    <location>
        <begin position="3"/>
        <end position="215"/>
    </location>
</feature>
<evidence type="ECO:0000256" key="3">
    <source>
        <dbReference type="ARBA" id="ARBA00023134"/>
    </source>
</evidence>
<keyword evidence="3" id="KW-0342">GTP-binding</keyword>
<dbReference type="InterPro" id="IPR027417">
    <property type="entry name" value="P-loop_NTPase"/>
</dbReference>
<keyword evidence="2" id="KW-0547">Nucleotide-binding</keyword>
<comment type="caution">
    <text evidence="6">The sequence shown here is derived from an EMBL/GenBank/DDBJ whole genome shotgun (WGS) entry which is preliminary data.</text>
</comment>
<evidence type="ECO:0000313" key="6">
    <source>
        <dbReference type="EMBL" id="KAK3101149.1"/>
    </source>
</evidence>